<proteinExistence type="predicted"/>
<dbReference type="Proteomes" id="UP000292347">
    <property type="component" value="Unassembled WGS sequence"/>
</dbReference>
<protein>
    <submittedName>
        <fullName evidence="1">Uncharacterized protein</fullName>
    </submittedName>
</protein>
<accession>A0A4Q2IZM1</accession>
<reference evidence="1 2" key="1">
    <citation type="submission" date="2019-01" db="EMBL/GenBank/DDBJ databases">
        <title>Sphingomonas mucosissima sp. nov. and Sphingomonas desiccabilis sp. nov., from biological soil crusts in the Colorado Plateau, USA.</title>
        <authorList>
            <person name="Zhu D."/>
        </authorList>
    </citation>
    <scope>NUCLEOTIDE SEQUENCE [LARGE SCALE GENOMIC DNA]</scope>
    <source>
        <strain evidence="1 2">CP1D</strain>
    </source>
</reference>
<evidence type="ECO:0000313" key="1">
    <source>
        <dbReference type="EMBL" id="RXZ34820.1"/>
    </source>
</evidence>
<gene>
    <name evidence="1" type="ORF">EO081_03950</name>
</gene>
<dbReference type="RefSeq" id="WP_129340602.1">
    <property type="nucleotide sequence ID" value="NZ_JACIDD010000001.1"/>
</dbReference>
<name>A0A4Q2IZM1_9SPHN</name>
<dbReference type="OrthoDB" id="8481307at2"/>
<comment type="caution">
    <text evidence="1">The sequence shown here is derived from an EMBL/GenBank/DDBJ whole genome shotgun (WGS) entry which is preliminary data.</text>
</comment>
<dbReference type="EMBL" id="SDPT01000001">
    <property type="protein sequence ID" value="RXZ34820.1"/>
    <property type="molecule type" value="Genomic_DNA"/>
</dbReference>
<keyword evidence="2" id="KW-1185">Reference proteome</keyword>
<organism evidence="1 2">
    <name type="scientific">Sphingomonas desiccabilis</name>
    <dbReference type="NCBI Taxonomy" id="429134"/>
    <lineage>
        <taxon>Bacteria</taxon>
        <taxon>Pseudomonadati</taxon>
        <taxon>Pseudomonadota</taxon>
        <taxon>Alphaproteobacteria</taxon>
        <taxon>Sphingomonadales</taxon>
        <taxon>Sphingomonadaceae</taxon>
        <taxon>Sphingomonas</taxon>
    </lineage>
</organism>
<evidence type="ECO:0000313" key="2">
    <source>
        <dbReference type="Proteomes" id="UP000292347"/>
    </source>
</evidence>
<sequence length="98" mass="11383">MAAWGTPQEVERRRRIRVAVWAYAYEVLDVSLVSDEVFDRECKLVDPKVSTGNRRLDAFFRKHFADYTGQWVHKHPDLPRLAQLTRAVIDGFKPKASP</sequence>
<dbReference type="AlphaFoldDB" id="A0A4Q2IZM1"/>